<reference evidence="34" key="3">
    <citation type="submission" date="2025-09" db="UniProtKB">
        <authorList>
            <consortium name="Ensembl"/>
        </authorList>
    </citation>
    <scope>IDENTIFICATION</scope>
</reference>
<keyword evidence="2" id="KW-0964">Secreted</keyword>
<dbReference type="PROSITE" id="PS01187">
    <property type="entry name" value="EGF_CA"/>
    <property type="match status" value="1"/>
</dbReference>
<dbReference type="AlphaFoldDB" id="W5MHL3"/>
<feature type="disulfide bond" evidence="25">
    <location>
        <begin position="149"/>
        <end position="162"/>
    </location>
</feature>
<evidence type="ECO:0000256" key="8">
    <source>
        <dbReference type="ARBA" id="ARBA00022729"/>
    </source>
</evidence>
<dbReference type="PROSITE" id="PS50240">
    <property type="entry name" value="TRYPSIN_DOM"/>
    <property type="match status" value="1"/>
</dbReference>
<feature type="disulfide bond" evidence="25">
    <location>
        <begin position="297"/>
        <end position="345"/>
    </location>
</feature>
<dbReference type="STRING" id="7918.ENSLOCP00000007872"/>
<dbReference type="CDD" id="cd00054">
    <property type="entry name" value="EGF_CA"/>
    <property type="match status" value="1"/>
</dbReference>
<evidence type="ECO:0000259" key="32">
    <source>
        <dbReference type="PROSITE" id="PS50240"/>
    </source>
</evidence>
<comment type="PTM">
    <text evidence="26">The iron and 2-oxoglutarate dependent 3-hydroxylation of aspartate and asparagine is (R) stereospecific within EGF domains.</text>
</comment>
<dbReference type="GO" id="GO:0004252">
    <property type="term" value="F:serine-type endopeptidase activity"/>
    <property type="evidence" value="ECO:0000318"/>
    <property type="project" value="GO_Central"/>
</dbReference>
<keyword evidence="10" id="KW-0378">Hydrolase</keyword>
<feature type="disulfide bond" description="Interchain (between heavy and light chains)" evidence="25">
    <location>
        <begin position="428"/>
        <end position="548"/>
    </location>
</feature>
<keyword evidence="35" id="KW-1185">Reference proteome</keyword>
<evidence type="ECO:0000256" key="6">
    <source>
        <dbReference type="ARBA" id="ARBA00022670"/>
    </source>
</evidence>
<comment type="catalytic activity">
    <reaction evidence="18">
        <text>Selective cleavage after Arg-223 in complement component C2 (-Ser-Leu-Gly-Arg-|-Lys-Ile-Gln-Ile) and after Arg-76 in complement component C4 (-Gly-Leu-Gln-Arg-|-Ala-Leu-Glu-Ile).</text>
        <dbReference type="EC" id="3.4.21.104"/>
    </reaction>
</comment>
<dbReference type="FunFam" id="2.10.70.10:FF:000084">
    <property type="entry name" value="Mannan-binding lectin serine protease 2"/>
    <property type="match status" value="1"/>
</dbReference>
<dbReference type="FunFam" id="2.60.120.290:FF:000012">
    <property type="entry name" value="mannan-binding lectin serine protease 1 isoform X1"/>
    <property type="match status" value="1"/>
</dbReference>
<dbReference type="PANTHER" id="PTHR24255">
    <property type="entry name" value="COMPLEMENT COMPONENT 1, S SUBCOMPONENT-RELATED"/>
    <property type="match status" value="1"/>
</dbReference>
<dbReference type="KEGG" id="loc:102693055"/>
<evidence type="ECO:0000256" key="5">
    <source>
        <dbReference type="ARBA" id="ARBA00022659"/>
    </source>
</evidence>
<keyword evidence="4" id="KW-0399">Innate immunity</keyword>
<dbReference type="Pfam" id="PF00431">
    <property type="entry name" value="CUB"/>
    <property type="match status" value="2"/>
</dbReference>
<dbReference type="PIRSF" id="PIRSF001155">
    <property type="entry name" value="C1r_C1s_MASP"/>
    <property type="match status" value="1"/>
</dbReference>
<feature type="binding site" evidence="27">
    <location>
        <position position="155"/>
    </location>
    <ligand>
        <name>Ca(2+)</name>
        <dbReference type="ChEBI" id="CHEBI:29108"/>
        <label>2</label>
    </ligand>
</feature>
<feature type="active site" description="Charge relay system" evidence="24">
    <location>
        <position position="528"/>
    </location>
</feature>
<dbReference type="GO" id="GO:0045087">
    <property type="term" value="P:innate immune response"/>
    <property type="evidence" value="ECO:0007669"/>
    <property type="project" value="UniProtKB-KW"/>
</dbReference>
<accession>W5MHL3</accession>
<evidence type="ECO:0000256" key="24">
    <source>
        <dbReference type="PIRSR" id="PIRSR001155-1"/>
    </source>
</evidence>
<dbReference type="CTD" id="10747"/>
<dbReference type="eggNOG" id="KOG3627">
    <property type="taxonomic scope" value="Eukaryota"/>
</dbReference>
<keyword evidence="13 27" id="KW-0106">Calcium</keyword>
<evidence type="ECO:0000256" key="29">
    <source>
        <dbReference type="PROSITE-ProRule" id="PRU00302"/>
    </source>
</evidence>
<evidence type="ECO:0000313" key="35">
    <source>
        <dbReference type="Proteomes" id="UP000018468"/>
    </source>
</evidence>
<reference evidence="34" key="2">
    <citation type="submission" date="2025-08" db="UniProtKB">
        <authorList>
            <consortium name="Ensembl"/>
        </authorList>
    </citation>
    <scope>IDENTIFICATION</scope>
</reference>
<dbReference type="Bgee" id="ENSLOCG00000006509">
    <property type="expression patterns" value="Expressed in liver and 3 other cell types or tissues"/>
</dbReference>
<dbReference type="Gene3D" id="2.40.10.10">
    <property type="entry name" value="Trypsin-like serine proteases"/>
    <property type="match status" value="2"/>
</dbReference>
<dbReference type="InterPro" id="IPR000859">
    <property type="entry name" value="CUB_dom"/>
</dbReference>
<dbReference type="InterPro" id="IPR009003">
    <property type="entry name" value="Peptidase_S1_PA"/>
</dbReference>
<dbReference type="FunFam" id="2.40.10.10:FF:000003">
    <property type="entry name" value="Transmembrane serine protease 3"/>
    <property type="match status" value="1"/>
</dbReference>
<evidence type="ECO:0000256" key="3">
    <source>
        <dbReference type="ARBA" id="ARBA00022536"/>
    </source>
</evidence>
<dbReference type="GO" id="GO:0006958">
    <property type="term" value="P:complement activation, classical pathway"/>
    <property type="evidence" value="ECO:0007669"/>
    <property type="project" value="UniProtKB-KW"/>
</dbReference>
<dbReference type="InterPro" id="IPR000742">
    <property type="entry name" value="EGF"/>
</dbReference>
<feature type="domain" description="Sushi" evidence="33">
    <location>
        <begin position="361"/>
        <end position="426"/>
    </location>
</feature>
<dbReference type="Pfam" id="PF00089">
    <property type="entry name" value="Trypsin"/>
    <property type="match status" value="1"/>
</dbReference>
<dbReference type="Gene3D" id="2.10.70.10">
    <property type="entry name" value="Complement Module, domain 1"/>
    <property type="match status" value="2"/>
</dbReference>
<feature type="disulfide bond" evidence="25">
    <location>
        <begin position="69"/>
        <end position="87"/>
    </location>
</feature>
<feature type="domain" description="CUB" evidence="31">
    <location>
        <begin position="10"/>
        <end position="134"/>
    </location>
</feature>
<evidence type="ECO:0000256" key="11">
    <source>
        <dbReference type="ARBA" id="ARBA00022813"/>
    </source>
</evidence>
<dbReference type="GO" id="GO:0005509">
    <property type="term" value="F:calcium ion binding"/>
    <property type="evidence" value="ECO:0007669"/>
    <property type="project" value="InterPro"/>
</dbReference>
<feature type="disulfide bond" evidence="25">
    <location>
        <begin position="238"/>
        <end position="256"/>
    </location>
</feature>
<comment type="function">
    <text evidence="19">Serum protease that plays an important role in the activation of the complement system via mannose-binding lectin. After activation by auto-catalytic cleavage it cleaves C2 and C4, leading to their activation and to the formation of C3 convertase.</text>
</comment>
<organism evidence="34 35">
    <name type="scientific">Lepisosteus oculatus</name>
    <name type="common">Spotted gar</name>
    <dbReference type="NCBI Taxonomy" id="7918"/>
    <lineage>
        <taxon>Eukaryota</taxon>
        <taxon>Metazoa</taxon>
        <taxon>Chordata</taxon>
        <taxon>Craniata</taxon>
        <taxon>Vertebrata</taxon>
        <taxon>Euteleostomi</taxon>
        <taxon>Actinopterygii</taxon>
        <taxon>Neopterygii</taxon>
        <taxon>Holostei</taxon>
        <taxon>Semionotiformes</taxon>
        <taxon>Lepisosteidae</taxon>
        <taxon>Lepisosteus</taxon>
    </lineage>
</organism>
<evidence type="ECO:0000256" key="26">
    <source>
        <dbReference type="PIRSR" id="PIRSR001155-3"/>
    </source>
</evidence>
<dbReference type="InterPro" id="IPR001881">
    <property type="entry name" value="EGF-like_Ca-bd_dom"/>
</dbReference>
<feature type="disulfide bond" evidence="25">
    <location>
        <begin position="631"/>
        <end position="661"/>
    </location>
</feature>
<name>W5MHL3_LEPOC</name>
<dbReference type="SMART" id="SM00181">
    <property type="entry name" value="EGF"/>
    <property type="match status" value="1"/>
</dbReference>
<evidence type="ECO:0000256" key="16">
    <source>
        <dbReference type="ARBA" id="ARBA00023157"/>
    </source>
</evidence>
<dbReference type="InterPro" id="IPR043504">
    <property type="entry name" value="Peptidase_S1_PA_chymotrypsin"/>
</dbReference>
<evidence type="ECO:0000256" key="10">
    <source>
        <dbReference type="ARBA" id="ARBA00022801"/>
    </source>
</evidence>
<evidence type="ECO:0000256" key="14">
    <source>
        <dbReference type="ARBA" id="ARBA00022859"/>
    </source>
</evidence>
<feature type="binding site" evidence="27">
    <location>
        <position position="138"/>
    </location>
    <ligand>
        <name>Ca(2+)</name>
        <dbReference type="ChEBI" id="CHEBI:29108"/>
        <label>2</label>
    </ligand>
</feature>
<feature type="active site" description="Charge relay system" evidence="24">
    <location>
        <position position="635"/>
    </location>
</feature>
<dbReference type="InterPro" id="IPR024175">
    <property type="entry name" value="Pept_S1A_C1r/C1S/mannan-bd"/>
</dbReference>
<dbReference type="FunFam" id="2.10.25.10:FF:000059">
    <property type="entry name" value="Mannan-binding lectin serine protease 1"/>
    <property type="match status" value="1"/>
</dbReference>
<dbReference type="FunFam" id="2.60.120.290:FF:000006">
    <property type="entry name" value="Mannan-binding lectin serine protease 1"/>
    <property type="match status" value="1"/>
</dbReference>
<keyword evidence="17 26" id="KW-0379">Hydroxylation</keyword>
<dbReference type="GO" id="GO:0005615">
    <property type="term" value="C:extracellular space"/>
    <property type="evidence" value="ECO:0000318"/>
    <property type="project" value="GO_Central"/>
</dbReference>
<evidence type="ECO:0000256" key="17">
    <source>
        <dbReference type="ARBA" id="ARBA00023278"/>
    </source>
</evidence>
<dbReference type="InterPro" id="IPR035914">
    <property type="entry name" value="Sperma_CUB_dom_sf"/>
</dbReference>
<evidence type="ECO:0000256" key="20">
    <source>
        <dbReference type="ARBA" id="ARBA00066636"/>
    </source>
</evidence>
<keyword evidence="9" id="KW-0677">Repeat</keyword>
<keyword evidence="6" id="KW-0645">Protease</keyword>
<comment type="caution">
    <text evidence="29">Lacks conserved residue(s) required for the propagation of feature annotation.</text>
</comment>
<dbReference type="Gene3D" id="2.10.25.10">
    <property type="entry name" value="Laminin"/>
    <property type="match status" value="1"/>
</dbReference>
<feature type="binding site" evidence="27">
    <location>
        <position position="159"/>
    </location>
    <ligand>
        <name>Ca(2+)</name>
        <dbReference type="ChEBI" id="CHEBI:29108"/>
        <label>2</label>
    </ligand>
</feature>
<dbReference type="PROSITE" id="PS01186">
    <property type="entry name" value="EGF_2"/>
    <property type="match status" value="1"/>
</dbReference>
<evidence type="ECO:0000256" key="4">
    <source>
        <dbReference type="ARBA" id="ARBA00022588"/>
    </source>
</evidence>
<feature type="domain" description="CUB" evidence="31">
    <location>
        <begin position="181"/>
        <end position="293"/>
    </location>
</feature>
<evidence type="ECO:0000256" key="25">
    <source>
        <dbReference type="PIRSR" id="PIRSR001155-2"/>
    </source>
</evidence>
<dbReference type="GeneID" id="102693055"/>
<dbReference type="OrthoDB" id="9985152at2759"/>
<dbReference type="InterPro" id="IPR033116">
    <property type="entry name" value="TRYPSIN_SER"/>
</dbReference>
<evidence type="ECO:0000256" key="18">
    <source>
        <dbReference type="ARBA" id="ARBA00052771"/>
    </source>
</evidence>
<feature type="binding site" evidence="27">
    <location>
        <position position="241"/>
    </location>
    <ligand>
        <name>Ca(2+)</name>
        <dbReference type="ChEBI" id="CHEBI:29108"/>
        <label>3</label>
    </ligand>
</feature>
<dbReference type="InterPro" id="IPR000436">
    <property type="entry name" value="Sushi_SCR_CCP_dom"/>
</dbReference>
<feature type="binding site" evidence="27">
    <location>
        <position position="72"/>
    </location>
    <ligand>
        <name>Ca(2+)</name>
        <dbReference type="ChEBI" id="CHEBI:29108"/>
        <label>1</label>
    </ligand>
</feature>
<dbReference type="SMART" id="SM00032">
    <property type="entry name" value="CCP"/>
    <property type="match status" value="2"/>
</dbReference>
<evidence type="ECO:0000256" key="27">
    <source>
        <dbReference type="PIRSR" id="PIRSR001155-4"/>
    </source>
</evidence>
<feature type="disulfide bond" evidence="25">
    <location>
        <begin position="139"/>
        <end position="153"/>
    </location>
</feature>
<dbReference type="CDD" id="cd00041">
    <property type="entry name" value="CUB"/>
    <property type="match status" value="2"/>
</dbReference>
<keyword evidence="12" id="KW-0720">Serine protease</keyword>
<keyword evidence="5 29" id="KW-0768">Sushi</keyword>
<feature type="modified residue" description="(3R)-3-hydroxyasparagine" evidence="26">
    <location>
        <position position="155"/>
    </location>
</feature>
<evidence type="ECO:0000256" key="28">
    <source>
        <dbReference type="PROSITE-ProRule" id="PRU00059"/>
    </source>
</evidence>
<keyword evidence="3" id="KW-0245">EGF-like domain</keyword>
<keyword evidence="11" id="KW-0068">Autocatalytic cleavage</keyword>
<dbReference type="Pfam" id="PF00084">
    <property type="entry name" value="Sushi"/>
    <property type="match status" value="2"/>
</dbReference>
<feature type="disulfide bond" evidence="25 29">
    <location>
        <begin position="363"/>
        <end position="406"/>
    </location>
</feature>
<dbReference type="InterPro" id="IPR001314">
    <property type="entry name" value="Peptidase_S1A"/>
</dbReference>
<feature type="binding site" evidence="27">
    <location>
        <position position="278"/>
    </location>
    <ligand>
        <name>Ca(2+)</name>
        <dbReference type="ChEBI" id="CHEBI:29108"/>
        <label>3</label>
    </ligand>
</feature>
<feature type="binding site" evidence="27">
    <location>
        <position position="231"/>
    </location>
    <ligand>
        <name>Ca(2+)</name>
        <dbReference type="ChEBI" id="CHEBI:29108"/>
        <label>3</label>
    </ligand>
</feature>
<evidence type="ECO:0000313" key="34">
    <source>
        <dbReference type="Ensembl" id="ENSLOCP00000007872.1"/>
    </source>
</evidence>
<feature type="disulfide bond" evidence="25">
    <location>
        <begin position="325"/>
        <end position="358"/>
    </location>
</feature>
<evidence type="ECO:0000256" key="9">
    <source>
        <dbReference type="ARBA" id="ARBA00022737"/>
    </source>
</evidence>
<keyword evidence="8 30" id="KW-0732">Signal</keyword>
<dbReference type="EMBL" id="AHAT01009819">
    <property type="status" value="NOT_ANNOTATED_CDS"/>
    <property type="molecule type" value="Genomic_DNA"/>
</dbReference>
<feature type="disulfide bond" evidence="25">
    <location>
        <begin position="597"/>
        <end position="620"/>
    </location>
</feature>
<feature type="domain" description="Sushi" evidence="33">
    <location>
        <begin position="295"/>
        <end position="360"/>
    </location>
</feature>
<evidence type="ECO:0000256" key="19">
    <source>
        <dbReference type="ARBA" id="ARBA00057864"/>
    </source>
</evidence>
<dbReference type="PRINTS" id="PR00722">
    <property type="entry name" value="CHYMOTRYPSIN"/>
</dbReference>
<comment type="subcellular location">
    <subcellularLocation>
        <location evidence="1">Secreted</location>
    </subcellularLocation>
</comment>
<evidence type="ECO:0000256" key="22">
    <source>
        <dbReference type="ARBA" id="ARBA00081005"/>
    </source>
</evidence>
<protein>
    <recommendedName>
        <fullName evidence="21">Mannan-binding lectin serine protease 2</fullName>
        <ecNumber evidence="20">3.4.21.104</ecNumber>
    </recommendedName>
    <alternativeName>
        <fullName evidence="23">MBL-associated serine protease 2</fullName>
    </alternativeName>
    <alternativeName>
        <fullName evidence="22">Mannose-binding protein-associated serine protease 2</fullName>
    </alternativeName>
</protein>
<evidence type="ECO:0000256" key="23">
    <source>
        <dbReference type="ARBA" id="ARBA00083740"/>
    </source>
</evidence>
<sequence length="688" mass="76742">MKGFLVIVACFVHLSHCVDLRGLYGTFTSPQFPNPYPDNSYQVWDISVPEGHRIKLYFTHFSLEPSYLCEYDYMQFVAEGNETFRFCGEGEKDYEDAPGPTVYYSAGNTMSVIFRSDYSNEKRFTGFQAFYAAEDINECKLAVDGEPYCDHNCHNYVGGYYCTCRLGYHLHSNKRTCTVQCSNQVFTERSGELTSPDYPSAYPKLSQCTYSIRLDEGFSLILEFVESFDVEYHPDVSCPYDVLKISTKKKEYGPFCGSSLPKKIETGSNEVEVLFRTDGSGTNKGWKIKYSSTATPCPDPVVPPHGRILPLLPQYVFKDSFTLTCENGYELLQGSKELPSFRATCRKDGTWDQPMPRCSIVDCAQPDEILNGQVSASTTTFQSVIRYTCKEPFYKMKGDADGRYTCASDGYWRDSKGKSDLPECEPTCGTPTSGKLARIIGGNQAVKDEFPWQVLVIVGQEFKGGASLISDNWVLTAAHVLQGHGDVANVELKMGITERADSNAVVGVPEKIFIHDRYKQDGVNYDHDIALVKLSNRVPISSSVMPVCLPQREDRFLVKQDDIGVVSGWGVSRKSGRGPGSVHLRYVELPVVDFEVCKAGYRDLGAEIKHDFILTENMICAGIPQGGKDTCHGDSGGPFAFYDDGKNSWYIGGIVSWGYECAKAGQYGVYTKVTNYVSWINDVISSNR</sequence>
<feature type="binding site" evidence="27">
    <location>
        <position position="117"/>
    </location>
    <ligand>
        <name>Ca(2+)</name>
        <dbReference type="ChEBI" id="CHEBI:29108"/>
        <label>1</label>
    </ligand>
</feature>
<feature type="binding site" evidence="27">
    <location>
        <position position="135"/>
    </location>
    <ligand>
        <name>Ca(2+)</name>
        <dbReference type="ChEBI" id="CHEBI:29108"/>
        <label>2</label>
    </ligand>
</feature>
<evidence type="ECO:0000259" key="31">
    <source>
        <dbReference type="PROSITE" id="PS01180"/>
    </source>
</evidence>
<evidence type="ECO:0000256" key="7">
    <source>
        <dbReference type="ARBA" id="ARBA00022723"/>
    </source>
</evidence>
<evidence type="ECO:0000256" key="15">
    <source>
        <dbReference type="ARBA" id="ARBA00022875"/>
    </source>
</evidence>
<feature type="domain" description="Peptidase S1" evidence="32">
    <location>
        <begin position="439"/>
        <end position="685"/>
    </location>
</feature>
<feature type="signal peptide" evidence="30">
    <location>
        <begin position="1"/>
        <end position="17"/>
    </location>
</feature>
<dbReference type="SUPFAM" id="SSF57535">
    <property type="entry name" value="Complement control module/SCR domain"/>
    <property type="match status" value="2"/>
</dbReference>
<feature type="disulfide bond" evidence="25">
    <location>
        <begin position="389"/>
        <end position="424"/>
    </location>
</feature>
<dbReference type="InterPro" id="IPR018097">
    <property type="entry name" value="EGF_Ca-bd_CS"/>
</dbReference>
<feature type="chain" id="PRO_5004866145" description="Mannan-binding lectin serine protease 2" evidence="30">
    <location>
        <begin position="18"/>
        <end position="688"/>
    </location>
</feature>
<feature type="disulfide bond" evidence="25">
    <location>
        <begin position="164"/>
        <end position="177"/>
    </location>
</feature>
<dbReference type="InterPro" id="IPR035976">
    <property type="entry name" value="Sushi/SCR/CCP_sf"/>
</dbReference>
<evidence type="ECO:0000256" key="12">
    <source>
        <dbReference type="ARBA" id="ARBA00022825"/>
    </source>
</evidence>
<feature type="binding site" evidence="27">
    <location>
        <position position="119"/>
    </location>
    <ligand>
        <name>Ca(2+)</name>
        <dbReference type="ChEBI" id="CHEBI:29108"/>
        <label>1</label>
    </ligand>
</feature>
<evidence type="ECO:0000259" key="33">
    <source>
        <dbReference type="PROSITE" id="PS50923"/>
    </source>
</evidence>
<dbReference type="HOGENOM" id="CLU_006842_14_1_1"/>
<dbReference type="PROSITE" id="PS00010">
    <property type="entry name" value="ASX_HYDROXYL"/>
    <property type="match status" value="1"/>
</dbReference>
<keyword evidence="14" id="KW-0391">Immunity</keyword>
<dbReference type="PROSITE" id="PS00135">
    <property type="entry name" value="TRYPSIN_SER"/>
    <property type="match status" value="1"/>
</dbReference>
<dbReference type="RefSeq" id="XP_015192366.1">
    <property type="nucleotide sequence ID" value="XM_015336880.2"/>
</dbReference>
<dbReference type="CDD" id="cd00190">
    <property type="entry name" value="Tryp_SPc"/>
    <property type="match status" value="1"/>
</dbReference>
<dbReference type="InterPro" id="IPR001254">
    <property type="entry name" value="Trypsin_dom"/>
</dbReference>
<feature type="binding site" evidence="27">
    <location>
        <position position="156"/>
    </location>
    <ligand>
        <name>Ca(2+)</name>
        <dbReference type="ChEBI" id="CHEBI:29108"/>
        <label>2</label>
    </ligand>
</feature>
<feature type="disulfide bond" evidence="25 28">
    <location>
        <begin position="181"/>
        <end position="208"/>
    </location>
</feature>
<dbReference type="SMART" id="SM00020">
    <property type="entry name" value="Tryp_SPc"/>
    <property type="match status" value="1"/>
</dbReference>
<dbReference type="CDD" id="cd00033">
    <property type="entry name" value="CCP"/>
    <property type="match status" value="2"/>
</dbReference>
<dbReference type="SUPFAM" id="SSF49854">
    <property type="entry name" value="Spermadhesin, CUB domain"/>
    <property type="match status" value="2"/>
</dbReference>
<dbReference type="PROSITE" id="PS01180">
    <property type="entry name" value="CUB"/>
    <property type="match status" value="2"/>
</dbReference>
<evidence type="ECO:0000256" key="2">
    <source>
        <dbReference type="ARBA" id="ARBA00022525"/>
    </source>
</evidence>
<dbReference type="SUPFAM" id="SSF50494">
    <property type="entry name" value="Trypsin-like serine proteases"/>
    <property type="match status" value="1"/>
</dbReference>
<dbReference type="Ensembl" id="ENSLOCT00000007882.1">
    <property type="protein sequence ID" value="ENSLOCP00000007872.1"/>
    <property type="gene ID" value="ENSLOCG00000006509.1"/>
</dbReference>
<evidence type="ECO:0000256" key="1">
    <source>
        <dbReference type="ARBA" id="ARBA00004613"/>
    </source>
</evidence>
<evidence type="ECO:0000256" key="13">
    <source>
        <dbReference type="ARBA" id="ARBA00022837"/>
    </source>
</evidence>
<dbReference type="GO" id="GO:0006508">
    <property type="term" value="P:proteolysis"/>
    <property type="evidence" value="ECO:0007669"/>
    <property type="project" value="UniProtKB-KW"/>
</dbReference>
<dbReference type="PANTHER" id="PTHR24255:SF10">
    <property type="entry name" value="MANNAN-BINDING LECTIN SERINE PROTEASE 2"/>
    <property type="match status" value="1"/>
</dbReference>
<keyword evidence="16 25" id="KW-1015">Disulfide bond</keyword>
<dbReference type="FunFam" id="2.10.70.10:FF:000016">
    <property type="entry name" value="Mannan-binding lectin serine protease 1"/>
    <property type="match status" value="1"/>
</dbReference>
<keyword evidence="7 27" id="KW-0479">Metal-binding</keyword>
<dbReference type="OMA" id="YTCAHDG"/>
<dbReference type="SMART" id="SM00179">
    <property type="entry name" value="EGF_CA"/>
    <property type="match status" value="1"/>
</dbReference>
<evidence type="ECO:0000256" key="30">
    <source>
        <dbReference type="SAM" id="SignalP"/>
    </source>
</evidence>
<keyword evidence="15" id="KW-0180">Complement pathway</keyword>
<evidence type="ECO:0000256" key="21">
    <source>
        <dbReference type="ARBA" id="ARBA00069913"/>
    </source>
</evidence>
<feature type="binding site" evidence="27">
    <location>
        <position position="64"/>
    </location>
    <ligand>
        <name>Ca(2+)</name>
        <dbReference type="ChEBI" id="CHEBI:29108"/>
        <label>1</label>
    </ligand>
</feature>
<dbReference type="InParanoid" id="W5MHL3"/>
<proteinExistence type="predicted"/>
<dbReference type="Gene3D" id="2.60.120.290">
    <property type="entry name" value="Spermadhesin, CUB domain"/>
    <property type="match status" value="2"/>
</dbReference>
<dbReference type="InterPro" id="IPR000152">
    <property type="entry name" value="EGF-type_Asp/Asn_hydroxyl_site"/>
</dbReference>
<dbReference type="EC" id="3.4.21.104" evidence="20"/>
<dbReference type="SMART" id="SM00042">
    <property type="entry name" value="CUB"/>
    <property type="match status" value="2"/>
</dbReference>
<dbReference type="GeneTree" id="ENSGT00950000183084"/>
<dbReference type="Proteomes" id="UP000018468">
    <property type="component" value="Linkage group LG25"/>
</dbReference>
<dbReference type="PROSITE" id="PS50923">
    <property type="entry name" value="SUSHI"/>
    <property type="match status" value="2"/>
</dbReference>
<feature type="active site" description="Charge relay system" evidence="24">
    <location>
        <position position="479"/>
    </location>
</feature>
<dbReference type="SUPFAM" id="SSF57196">
    <property type="entry name" value="EGF/Laminin"/>
    <property type="match status" value="1"/>
</dbReference>
<feature type="binding site" evidence="27">
    <location>
        <position position="280"/>
    </location>
    <ligand>
        <name>Ca(2+)</name>
        <dbReference type="ChEBI" id="CHEBI:29108"/>
        <label>3</label>
    </ligand>
</feature>
<reference evidence="35" key="1">
    <citation type="submission" date="2011-12" db="EMBL/GenBank/DDBJ databases">
        <title>The Draft Genome of Lepisosteus oculatus.</title>
        <authorList>
            <consortium name="The Broad Institute Genome Assembly &amp; Analysis Group"/>
            <consortium name="Computational R&amp;D Group"/>
            <consortium name="and Sequencing Platform"/>
            <person name="Di Palma F."/>
            <person name="Alfoldi J."/>
            <person name="Johnson J."/>
            <person name="Berlin A."/>
            <person name="Gnerre S."/>
            <person name="Jaffe D."/>
            <person name="MacCallum I."/>
            <person name="Young S."/>
            <person name="Walker B.J."/>
            <person name="Lander E.S."/>
            <person name="Lindblad-Toh K."/>
        </authorList>
    </citation>
    <scope>NUCLEOTIDE SEQUENCE [LARGE SCALE GENOMIC DNA]</scope>
</reference>